<protein>
    <submittedName>
        <fullName evidence="2">Uncharacterized mitochondrial protein AtMg00810-like</fullName>
    </submittedName>
</protein>
<dbReference type="KEGG" id="jre:118344832"/>
<organism evidence="1 2">
    <name type="scientific">Juglans regia</name>
    <name type="common">English walnut</name>
    <dbReference type="NCBI Taxonomy" id="51240"/>
    <lineage>
        <taxon>Eukaryota</taxon>
        <taxon>Viridiplantae</taxon>
        <taxon>Streptophyta</taxon>
        <taxon>Embryophyta</taxon>
        <taxon>Tracheophyta</taxon>
        <taxon>Spermatophyta</taxon>
        <taxon>Magnoliopsida</taxon>
        <taxon>eudicotyledons</taxon>
        <taxon>Gunneridae</taxon>
        <taxon>Pentapetalae</taxon>
        <taxon>rosids</taxon>
        <taxon>fabids</taxon>
        <taxon>Fagales</taxon>
        <taxon>Juglandaceae</taxon>
        <taxon>Juglans</taxon>
    </lineage>
</organism>
<proteinExistence type="predicted"/>
<accession>A0A6P9E428</accession>
<name>A0A6P9E428_JUGRE</name>
<evidence type="ECO:0000313" key="1">
    <source>
        <dbReference type="Proteomes" id="UP000235220"/>
    </source>
</evidence>
<dbReference type="PANTHER" id="PTHR11439:SF524">
    <property type="entry name" value="RNA-DIRECTED DNA POLYMERASE, PROTEIN KINASE RLK-PELLE-DLSV FAMILY"/>
    <property type="match status" value="1"/>
</dbReference>
<dbReference type="GeneID" id="118344832"/>
<reference evidence="2" key="1">
    <citation type="submission" date="2025-08" db="UniProtKB">
        <authorList>
            <consortium name="RefSeq"/>
        </authorList>
    </citation>
    <scope>IDENTIFICATION</scope>
    <source>
        <tissue evidence="2">Leaves</tissue>
    </source>
</reference>
<gene>
    <name evidence="2" type="primary">LOC118344832</name>
</gene>
<evidence type="ECO:0000313" key="2">
    <source>
        <dbReference type="RefSeq" id="XP_035542146.1"/>
    </source>
</evidence>
<dbReference type="RefSeq" id="XP_035542146.1">
    <property type="nucleotide sequence ID" value="XM_035686253.1"/>
</dbReference>
<dbReference type="PANTHER" id="PTHR11439">
    <property type="entry name" value="GAG-POL-RELATED RETROTRANSPOSON"/>
    <property type="match status" value="1"/>
</dbReference>
<dbReference type="OrthoDB" id="1931513at2759"/>
<dbReference type="InParanoid" id="A0A6P9E428"/>
<dbReference type="Proteomes" id="UP000235220">
    <property type="component" value="Chromosome 16"/>
</dbReference>
<keyword evidence="1" id="KW-1185">Reference proteome</keyword>
<dbReference type="CDD" id="cd09272">
    <property type="entry name" value="RNase_HI_RT_Ty1"/>
    <property type="match status" value="1"/>
</dbReference>
<sequence>MGTLMIPKTKGLTLETHFSDPAHYLIIVGVLQYLTLTRPDLFYSVNFVSKLMHSPIEAHYKMVKRIIRYLKVTVDLGLHFSSHFTLDLYAFSDADLAGCPLTKHSTTGYYVFLGSNCISWFVKKQHTVSQSSSETEYRAMTHTTVEIT</sequence>
<dbReference type="AlphaFoldDB" id="A0A6P9E428"/>